<keyword evidence="1" id="KW-0812">Transmembrane</keyword>
<comment type="caution">
    <text evidence="2">The sequence shown here is derived from an EMBL/GenBank/DDBJ whole genome shotgun (WGS) entry which is preliminary data.</text>
</comment>
<feature type="transmembrane region" description="Helical" evidence="1">
    <location>
        <begin position="6"/>
        <end position="28"/>
    </location>
</feature>
<dbReference type="Proteomes" id="UP000712157">
    <property type="component" value="Unassembled WGS sequence"/>
</dbReference>
<accession>A0A949K3T5</accession>
<dbReference type="InterPro" id="IPR010540">
    <property type="entry name" value="CmpB_TMEM229"/>
</dbReference>
<feature type="transmembrane region" description="Helical" evidence="1">
    <location>
        <begin position="40"/>
        <end position="61"/>
    </location>
</feature>
<sequence length="286" mass="33232">MYTYKIYEWLLFFFFYCFFGWIFESTVVSVSKRRFVNRGFLRGPLIPIYGEGAIMILFMTLPVRENIALIFLMGMIGATLLELVIGALMESIFKVKYWDYSSHKIQYKGYICMSSSLCWGALSVLLIKVIHKPIEGLIFRLPKLAAIILAIGISIYFIYDTVVSIIDAWGMKKILEMITSAKEEMSDLLMQLEIKKEITREQWVVRKQELKMRLEELQLGPDREPLRVRLKEAIAEHEVLEQKLNAGKDRILRRNPSASSKKFADALASLKEYMEENRKNGKNISK</sequence>
<keyword evidence="1" id="KW-1133">Transmembrane helix</keyword>
<organism evidence="2 3">
    <name type="scientific">Diplocloster agilis</name>
    <dbReference type="NCBI Taxonomy" id="2850323"/>
    <lineage>
        <taxon>Bacteria</taxon>
        <taxon>Bacillati</taxon>
        <taxon>Bacillota</taxon>
        <taxon>Clostridia</taxon>
        <taxon>Lachnospirales</taxon>
        <taxon>Lachnospiraceae</taxon>
        <taxon>Diplocloster</taxon>
    </lineage>
</organism>
<evidence type="ECO:0000256" key="1">
    <source>
        <dbReference type="SAM" id="Phobius"/>
    </source>
</evidence>
<feature type="transmembrane region" description="Helical" evidence="1">
    <location>
        <begin position="143"/>
        <end position="166"/>
    </location>
</feature>
<dbReference type="Pfam" id="PF06541">
    <property type="entry name" value="ABC_trans_CmpB"/>
    <property type="match status" value="1"/>
</dbReference>
<protein>
    <submittedName>
        <fullName evidence="2">ABC transporter permease</fullName>
    </submittedName>
</protein>
<name>A0A949K3T5_9FIRM</name>
<reference evidence="2" key="1">
    <citation type="submission" date="2021-06" db="EMBL/GenBank/DDBJ databases">
        <title>Description of novel taxa of the family Lachnospiraceae.</title>
        <authorList>
            <person name="Chaplin A.V."/>
            <person name="Sokolova S.R."/>
            <person name="Pikina A.P."/>
            <person name="Korzhanova M."/>
            <person name="Belova V."/>
            <person name="Korostin D."/>
            <person name="Efimov B.A."/>
        </authorList>
    </citation>
    <scope>NUCLEOTIDE SEQUENCE</scope>
    <source>
        <strain evidence="2">ASD5720</strain>
    </source>
</reference>
<proteinExistence type="predicted"/>
<keyword evidence="1" id="KW-0472">Membrane</keyword>
<feature type="transmembrane region" description="Helical" evidence="1">
    <location>
        <begin position="110"/>
        <end position="131"/>
    </location>
</feature>
<keyword evidence="3" id="KW-1185">Reference proteome</keyword>
<gene>
    <name evidence="2" type="ORF">KTH89_06395</name>
</gene>
<feature type="transmembrane region" description="Helical" evidence="1">
    <location>
        <begin position="67"/>
        <end position="89"/>
    </location>
</feature>
<evidence type="ECO:0000313" key="3">
    <source>
        <dbReference type="Proteomes" id="UP000712157"/>
    </source>
</evidence>
<evidence type="ECO:0000313" key="2">
    <source>
        <dbReference type="EMBL" id="MBU9736161.1"/>
    </source>
</evidence>
<dbReference type="EMBL" id="JAHQCW010000007">
    <property type="protein sequence ID" value="MBU9736161.1"/>
    <property type="molecule type" value="Genomic_DNA"/>
</dbReference>
<dbReference type="AlphaFoldDB" id="A0A949K3T5"/>
<dbReference type="RefSeq" id="WP_158342102.1">
    <property type="nucleotide sequence ID" value="NZ_JAHQCW010000007.1"/>
</dbReference>